<dbReference type="AlphaFoldDB" id="A0A9D3MEN4"/>
<dbReference type="SMART" id="SM00460">
    <property type="entry name" value="TGc"/>
    <property type="match status" value="1"/>
</dbReference>
<dbReference type="GO" id="GO:0005737">
    <property type="term" value="C:cytoplasm"/>
    <property type="evidence" value="ECO:0007669"/>
    <property type="project" value="TreeGrafter"/>
</dbReference>
<dbReference type="Pfam" id="PF01841">
    <property type="entry name" value="Transglut_core"/>
    <property type="match status" value="1"/>
</dbReference>
<feature type="signal peptide" evidence="1">
    <location>
        <begin position="1"/>
        <end position="30"/>
    </location>
</feature>
<evidence type="ECO:0000256" key="1">
    <source>
        <dbReference type="SAM" id="SignalP"/>
    </source>
</evidence>
<evidence type="ECO:0000313" key="3">
    <source>
        <dbReference type="EMBL" id="KAG5847565.1"/>
    </source>
</evidence>
<feature type="chain" id="PRO_5039193600" description="Transglutaminase-like domain-containing protein" evidence="1">
    <location>
        <begin position="31"/>
        <end position="408"/>
    </location>
</feature>
<dbReference type="PANTHER" id="PTHR46333:SF3">
    <property type="entry name" value="KYPHOSCOLIOSIS PEPTIDASE"/>
    <property type="match status" value="1"/>
</dbReference>
<sequence length="408" mass="46384">MAFHNRLTLGQKILLVIFCFPLLPFYLCYACCCATGNEDEKDNEKNEEDKLGKVRRNDIVFENEAAVDIQPKPRSSNLPKTVTFHREHQEEDVENKGSRNHNEVTVEIHPQKNTQRLPARLSFGKGKEVRKNDIVYENKGFVDADNKTSQKTKFAYPWDKSSLKSMHIDLGKLKSLDTYSSKVRHRNTVEALVQELMKGISGDLEKLRAIWMWVTHHIEYDVEALRVPSLRRSGAADVLRSGKAVCAGYAGLFQEMCRVAGIECETVSGYSKGAGYKLGDRFNGDTDHAWNAVRLGGRWHLLDSTWGAGNCSEKFRFDYDEFYFLTHPALFVGDHFPEDAKWQLLTPRVSLKQYENMDHKKSSFYNLGLLSSHPEQCLIQSDGKTTITVQSSSPVLFLHNLNGKRTAG</sequence>
<dbReference type="GO" id="GO:0007517">
    <property type="term" value="P:muscle organ development"/>
    <property type="evidence" value="ECO:0007669"/>
    <property type="project" value="TreeGrafter"/>
</dbReference>
<proteinExistence type="predicted"/>
<keyword evidence="4" id="KW-1185">Reference proteome</keyword>
<dbReference type="Pfam" id="PF23265">
    <property type="entry name" value="Ig-like_KY"/>
    <property type="match status" value="1"/>
</dbReference>
<evidence type="ECO:0000313" key="4">
    <source>
        <dbReference type="Proteomes" id="UP001044222"/>
    </source>
</evidence>
<dbReference type="Gene3D" id="3.10.620.30">
    <property type="match status" value="1"/>
</dbReference>
<dbReference type="InterPro" id="IPR056564">
    <property type="entry name" value="Ig-like_KY"/>
</dbReference>
<dbReference type="InterPro" id="IPR052557">
    <property type="entry name" value="CAP/Cytokinesis_protein"/>
</dbReference>
<gene>
    <name evidence="3" type="ORF">ANANG_G00127520</name>
</gene>
<dbReference type="InterPro" id="IPR002931">
    <property type="entry name" value="Transglutaminase-like"/>
</dbReference>
<keyword evidence="1" id="KW-0732">Signal</keyword>
<feature type="domain" description="Transglutaminase-like" evidence="2">
    <location>
        <begin position="238"/>
        <end position="306"/>
    </location>
</feature>
<evidence type="ECO:0000259" key="2">
    <source>
        <dbReference type="SMART" id="SM00460"/>
    </source>
</evidence>
<name>A0A9D3MEN4_ANGAN</name>
<dbReference type="InterPro" id="IPR038765">
    <property type="entry name" value="Papain-like_cys_pep_sf"/>
</dbReference>
<dbReference type="PANTHER" id="PTHR46333">
    <property type="entry name" value="CYTOKINESIS PROTEIN 3"/>
    <property type="match status" value="1"/>
</dbReference>
<protein>
    <recommendedName>
        <fullName evidence="2">Transglutaminase-like domain-containing protein</fullName>
    </recommendedName>
</protein>
<accession>A0A9D3MEN4</accession>
<reference evidence="3" key="1">
    <citation type="submission" date="2021-01" db="EMBL/GenBank/DDBJ databases">
        <title>A chromosome-scale assembly of European eel, Anguilla anguilla.</title>
        <authorList>
            <person name="Henkel C."/>
            <person name="Jong-Raadsen S.A."/>
            <person name="Dufour S."/>
            <person name="Weltzien F.-A."/>
            <person name="Palstra A.P."/>
            <person name="Pelster B."/>
            <person name="Spaink H.P."/>
            <person name="Van Den Thillart G.E."/>
            <person name="Jansen H."/>
            <person name="Zahm M."/>
            <person name="Klopp C."/>
            <person name="Cedric C."/>
            <person name="Louis A."/>
            <person name="Berthelot C."/>
            <person name="Parey E."/>
            <person name="Roest Crollius H."/>
            <person name="Montfort J."/>
            <person name="Robinson-Rechavi M."/>
            <person name="Bucao C."/>
            <person name="Bouchez O."/>
            <person name="Gislard M."/>
            <person name="Lluch J."/>
            <person name="Milhes M."/>
            <person name="Lampietro C."/>
            <person name="Lopez Roques C."/>
            <person name="Donnadieu C."/>
            <person name="Braasch I."/>
            <person name="Desvignes T."/>
            <person name="Postlethwait J."/>
            <person name="Bobe J."/>
            <person name="Guiguen Y."/>
            <person name="Dirks R."/>
        </authorList>
    </citation>
    <scope>NUCLEOTIDE SEQUENCE</scope>
    <source>
        <strain evidence="3">Tag_6206</strain>
        <tissue evidence="3">Liver</tissue>
    </source>
</reference>
<organism evidence="3 4">
    <name type="scientific">Anguilla anguilla</name>
    <name type="common">European freshwater eel</name>
    <name type="synonym">Muraena anguilla</name>
    <dbReference type="NCBI Taxonomy" id="7936"/>
    <lineage>
        <taxon>Eukaryota</taxon>
        <taxon>Metazoa</taxon>
        <taxon>Chordata</taxon>
        <taxon>Craniata</taxon>
        <taxon>Vertebrata</taxon>
        <taxon>Euteleostomi</taxon>
        <taxon>Actinopterygii</taxon>
        <taxon>Neopterygii</taxon>
        <taxon>Teleostei</taxon>
        <taxon>Anguilliformes</taxon>
        <taxon>Anguillidae</taxon>
        <taxon>Anguilla</taxon>
    </lineage>
</organism>
<dbReference type="Proteomes" id="UP001044222">
    <property type="component" value="Chromosome 6"/>
</dbReference>
<dbReference type="GO" id="GO:0007528">
    <property type="term" value="P:neuromuscular junction development"/>
    <property type="evidence" value="ECO:0007669"/>
    <property type="project" value="TreeGrafter"/>
</dbReference>
<dbReference type="EMBL" id="JAFIRN010000006">
    <property type="protein sequence ID" value="KAG5847565.1"/>
    <property type="molecule type" value="Genomic_DNA"/>
</dbReference>
<dbReference type="SUPFAM" id="SSF54001">
    <property type="entry name" value="Cysteine proteinases"/>
    <property type="match status" value="1"/>
</dbReference>
<comment type="caution">
    <text evidence="3">The sequence shown here is derived from an EMBL/GenBank/DDBJ whole genome shotgun (WGS) entry which is preliminary data.</text>
</comment>